<accession>A0A7M5VF02</accession>
<dbReference type="Proteomes" id="UP000594262">
    <property type="component" value="Unplaced"/>
</dbReference>
<name>A0A7M5VF02_9CNID</name>
<evidence type="ECO:0000313" key="3">
    <source>
        <dbReference type="Proteomes" id="UP000594262"/>
    </source>
</evidence>
<evidence type="ECO:0000256" key="1">
    <source>
        <dbReference type="SAM" id="MobiDB-lite"/>
    </source>
</evidence>
<organism evidence="2 3">
    <name type="scientific">Clytia hemisphaerica</name>
    <dbReference type="NCBI Taxonomy" id="252671"/>
    <lineage>
        <taxon>Eukaryota</taxon>
        <taxon>Metazoa</taxon>
        <taxon>Cnidaria</taxon>
        <taxon>Hydrozoa</taxon>
        <taxon>Hydroidolina</taxon>
        <taxon>Leptothecata</taxon>
        <taxon>Obeliida</taxon>
        <taxon>Clytiidae</taxon>
        <taxon>Clytia</taxon>
    </lineage>
</organism>
<protein>
    <submittedName>
        <fullName evidence="2">Uncharacterized protein</fullName>
    </submittedName>
</protein>
<dbReference type="AlphaFoldDB" id="A0A7M5VF02"/>
<keyword evidence="3" id="KW-1185">Reference proteome</keyword>
<feature type="region of interest" description="Disordered" evidence="1">
    <location>
        <begin position="187"/>
        <end position="206"/>
    </location>
</feature>
<proteinExistence type="predicted"/>
<dbReference type="EnsemblMetazoa" id="CLYHEMT010518.1">
    <property type="protein sequence ID" value="CLYHEMP010518.1"/>
    <property type="gene ID" value="CLYHEMG010518"/>
</dbReference>
<reference evidence="2" key="1">
    <citation type="submission" date="2021-01" db="UniProtKB">
        <authorList>
            <consortium name="EnsemblMetazoa"/>
        </authorList>
    </citation>
    <scope>IDENTIFICATION</scope>
</reference>
<feature type="compositionally biased region" description="Polar residues" evidence="1">
    <location>
        <begin position="193"/>
        <end position="206"/>
    </location>
</feature>
<evidence type="ECO:0000313" key="2">
    <source>
        <dbReference type="EnsemblMetazoa" id="CLYHEMP010518.1"/>
    </source>
</evidence>
<sequence>IITKRSDVRKAYRNLRERYNDLNTYITQIQINLFASVEIVSSLMKNGRRNLSPSQEKILANLNQVIEEAKYLTRDFGDRHKICQRKLKEIDGGLDCIKDINELKSIYQYLKESFDALENFTKIQESQLDACRGHLERYQPNEPIKIVQQTKDDVIPKTSQQASLKSNSNGLFSKELKPLDTCSSAVAQEPSLGGQNQTTSSTDALNTELSEFSDSLNFRRVGSKRSSSVIK</sequence>